<feature type="compositionally biased region" description="Low complexity" evidence="6">
    <location>
        <begin position="905"/>
        <end position="915"/>
    </location>
</feature>
<feature type="compositionally biased region" description="Polar residues" evidence="6">
    <location>
        <begin position="1318"/>
        <end position="1339"/>
    </location>
</feature>
<dbReference type="GO" id="GO:0030170">
    <property type="term" value="F:pyridoxal phosphate binding"/>
    <property type="evidence" value="ECO:0007669"/>
    <property type="project" value="InterPro"/>
</dbReference>
<dbReference type="PROSITE" id="PS00972">
    <property type="entry name" value="USP_1"/>
    <property type="match status" value="1"/>
</dbReference>
<dbReference type="InterPro" id="IPR001394">
    <property type="entry name" value="Peptidase_C19_UCH"/>
</dbReference>
<feature type="compositionally biased region" description="Basic and acidic residues" evidence="6">
    <location>
        <begin position="1438"/>
        <end position="1459"/>
    </location>
</feature>
<sequence length="1604" mass="170668">MSSTFPESIIDALRLAGHKIGLGGPVTWPWSSSGTSAGVTAAALAGALVFFHFVYHRPGKRSLSSRQQQPTKSSTNKDKRMPHTAVKPQDGSVKVAEILIHPIKSEWWRFLLAGRSTLQGPCAAAYEIPLISSLGASLSCRGTYVQSVKYTPQGLENDRKWCIIDASTNTVITAREAPRMVLISPRIEADPASPHGGALVIAFPSDAPAGCTDFRVPLHPSPETLQGWDIIDKIGIFHQTVDGYVGQILSPSSASASDILSLYFGKPVHLVYKGPRAREVDTTHAFPELKATSVFQDMYPVLVLSKESMGEVERELRGRIGQQGIAEAWREAPVELRRFRPNIVFEGGGPFAEDNWEEVTIGRPDAPLITLVSKCARCLLPNVSPDTGERDKAVPYKVIMKFRTGLDPIEMMKPCVGCNGVPAANGEVSVGDIVATPSDGDSGDDHGKTTLEIWSPVHPDAKKFGLENFCNNCYANSVIQALYFCTPFRDLMLQSPDASLALLTSSLSSATSPGPSSPPPLAPVRRKPERKPSTAGAPAELELPPAAPIPAAPPSLFSALRSLFSYISTHPAERGTVSPRAFIDKLKEVNQVFNTTTHQDAHEFLNYLLNKIVEEVEEDRKLLDPAEDLSNSLTTLQSKTPTIDSTAGYPSDHATLVHKLFEGVLTSETRCLTCETVSSRDESFLDLSIDIEQNSSVTACLRQFSASEMLCHTNKFFCDSCCDLQEAEKRMKIKRLPNVLALHLKRFKYQEDLQKYVKLAYRVAFPFELRLFNTVDEMDEADRLYNLFGIVVHIGNGPHHGHYVSIIKTLGTWLLFDDDTVSPVPESEIPKYFGDSPAGSAYVLYYQAADIDPHKLGLRAEQSTAETTTTASTTTSHSNSQPARPPGLVSETTTLGSPPIAMHTPSSSASDINSSSPPPHPRPPPPSSFPLASSTSPPIPIMSPTSPSAPSLATITSTSSRSTSTSLSTPTSAASSPPSTSTNTNANKVATSVNNIFKTIRKSPSISIRTNTSAHASASPASASASASAMSATTPTALALPPPVLPTPTKNGLSSPRQFQVSTSGSSAGAGSGASGSGRETRPATAHAPVSAPRTLPVLPPPLSPRPATSAGTGTGTPTGAGGGGEDGRDKERDGKRRDWEKEKEVLADVDPNTSTSVDANAGPGQMYGNGSANGPVKKEKDKSWFGGKRKSFRIGEKALKGLVGAGQDATDMPPPSPIDNSSSAATWFRTSLQLPQRRGSESGDAFANGQAPGGDHHHKARPHSSGKHRPRPSSTNLKQPPPAQAHLHPHAARTSVNGEVSPAPSSSSSFDSASVSIGNSTPTSAVHSPGHHSNSSSVMPPAYAHPPPYTHPHPPPHPLPSPPTNGSRPTPPPPPPRLLASVSTPPIPITPAPTSGTPGFPHTRTLPEVPVPVPSPPLRLPVSPERKKSLASFPAFRSRDKEREKPKEKVWDAVEVPRRRPATAGGEVGRERERREREREEERPLPPVPVPVSVSVSGHEYGDGPPRRQGSGNGHGGEQGRGGEGGEQKVSPGLVAYGSANTSVASGMGVGGGGGGGNLGFKRATRKLSLTAPMLGFGKKDKEKDKEKEKLREKAVPSAFTWA</sequence>
<dbReference type="Proteomes" id="UP000565441">
    <property type="component" value="Unassembled WGS sequence"/>
</dbReference>
<keyword evidence="10" id="KW-1185">Reference proteome</keyword>
<dbReference type="PANTHER" id="PTHR24006:SF733">
    <property type="entry name" value="RE52890P"/>
    <property type="match status" value="1"/>
</dbReference>
<feature type="compositionally biased region" description="Polar residues" evidence="6">
    <location>
        <begin position="62"/>
        <end position="74"/>
    </location>
</feature>
<comment type="similarity">
    <text evidence="2">Belongs to the peptidase C19 family.</text>
</comment>
<feature type="compositionally biased region" description="Basic and acidic residues" evidence="6">
    <location>
        <begin position="1126"/>
        <end position="1147"/>
    </location>
</feature>
<dbReference type="PANTHER" id="PTHR24006">
    <property type="entry name" value="UBIQUITIN CARBOXYL-TERMINAL HYDROLASE"/>
    <property type="match status" value="1"/>
</dbReference>
<dbReference type="EC" id="3.4.19.12" evidence="3"/>
<feature type="region of interest" description="Disordered" evidence="6">
    <location>
        <begin position="862"/>
        <end position="987"/>
    </location>
</feature>
<dbReference type="OrthoDB" id="17255at2759"/>
<evidence type="ECO:0000256" key="2">
    <source>
        <dbReference type="ARBA" id="ARBA00009085"/>
    </source>
</evidence>
<dbReference type="GO" id="GO:0005829">
    <property type="term" value="C:cytosol"/>
    <property type="evidence" value="ECO:0007669"/>
    <property type="project" value="TreeGrafter"/>
</dbReference>
<feature type="compositionally biased region" description="Pro residues" evidence="6">
    <location>
        <begin position="916"/>
        <end position="928"/>
    </location>
</feature>
<dbReference type="Pfam" id="PF03473">
    <property type="entry name" value="MOSC"/>
    <property type="match status" value="1"/>
</dbReference>
<organism evidence="9 10">
    <name type="scientific">Tricholomella constricta</name>
    <dbReference type="NCBI Taxonomy" id="117010"/>
    <lineage>
        <taxon>Eukaryota</taxon>
        <taxon>Fungi</taxon>
        <taxon>Dikarya</taxon>
        <taxon>Basidiomycota</taxon>
        <taxon>Agaricomycotina</taxon>
        <taxon>Agaricomycetes</taxon>
        <taxon>Agaricomycetidae</taxon>
        <taxon>Agaricales</taxon>
        <taxon>Tricholomatineae</taxon>
        <taxon>Lyophyllaceae</taxon>
        <taxon>Tricholomella</taxon>
    </lineage>
</organism>
<dbReference type="PROSITE" id="PS50235">
    <property type="entry name" value="USP_3"/>
    <property type="match status" value="1"/>
</dbReference>
<feature type="compositionally biased region" description="Polar residues" evidence="6">
    <location>
        <begin position="1050"/>
        <end position="1063"/>
    </location>
</feature>
<dbReference type="GO" id="GO:0004843">
    <property type="term" value="F:cysteine-type deubiquitinase activity"/>
    <property type="evidence" value="ECO:0007669"/>
    <property type="project" value="UniProtKB-EC"/>
</dbReference>
<evidence type="ECO:0000259" key="8">
    <source>
        <dbReference type="PROSITE" id="PS51340"/>
    </source>
</evidence>
<dbReference type="InterPro" id="IPR018200">
    <property type="entry name" value="USP_CS"/>
</dbReference>
<dbReference type="InterPro" id="IPR050164">
    <property type="entry name" value="Peptidase_C19"/>
</dbReference>
<feature type="region of interest" description="Disordered" evidence="6">
    <location>
        <begin position="1204"/>
        <end position="1534"/>
    </location>
</feature>
<feature type="compositionally biased region" description="Low complexity" evidence="6">
    <location>
        <begin position="929"/>
        <end position="987"/>
    </location>
</feature>
<dbReference type="EMBL" id="JAACJP010000004">
    <property type="protein sequence ID" value="KAF5385103.1"/>
    <property type="molecule type" value="Genomic_DNA"/>
</dbReference>
<feature type="region of interest" description="Disordered" evidence="6">
    <location>
        <begin position="61"/>
        <end position="87"/>
    </location>
</feature>
<protein>
    <recommendedName>
        <fullName evidence="3">ubiquitinyl hydrolase 1</fullName>
        <ecNumber evidence="3">3.4.19.12</ecNumber>
    </recommendedName>
</protein>
<dbReference type="PROSITE" id="PS51340">
    <property type="entry name" value="MOSC"/>
    <property type="match status" value="1"/>
</dbReference>
<feature type="compositionally biased region" description="Low complexity" evidence="6">
    <location>
        <begin position="862"/>
        <end position="876"/>
    </location>
</feature>
<feature type="compositionally biased region" description="Pro residues" evidence="6">
    <location>
        <begin position="1410"/>
        <end position="1420"/>
    </location>
</feature>
<evidence type="ECO:0000256" key="6">
    <source>
        <dbReference type="SAM" id="MobiDB-lite"/>
    </source>
</evidence>
<keyword evidence="5" id="KW-0378">Hydrolase</keyword>
<feature type="compositionally biased region" description="Basic and acidic residues" evidence="6">
    <location>
        <begin position="1579"/>
        <end position="1596"/>
    </location>
</feature>
<dbReference type="Gene3D" id="3.90.70.10">
    <property type="entry name" value="Cysteine proteinases"/>
    <property type="match status" value="1"/>
</dbReference>
<feature type="domain" description="MOSC" evidence="8">
    <location>
        <begin position="265"/>
        <end position="437"/>
    </location>
</feature>
<feature type="compositionally biased region" description="Gly residues" evidence="6">
    <location>
        <begin position="1113"/>
        <end position="1125"/>
    </location>
</feature>
<dbReference type="InterPro" id="IPR038765">
    <property type="entry name" value="Papain-like_cys_pep_sf"/>
</dbReference>
<dbReference type="GO" id="GO:0006508">
    <property type="term" value="P:proteolysis"/>
    <property type="evidence" value="ECO:0007669"/>
    <property type="project" value="UniProtKB-KW"/>
</dbReference>
<evidence type="ECO:0000256" key="4">
    <source>
        <dbReference type="ARBA" id="ARBA00022670"/>
    </source>
</evidence>
<feature type="region of interest" description="Disordered" evidence="6">
    <location>
        <begin position="1037"/>
        <end position="1190"/>
    </location>
</feature>
<feature type="compositionally biased region" description="Basic residues" evidence="6">
    <location>
        <begin position="1257"/>
        <end position="1272"/>
    </location>
</feature>
<dbReference type="GO" id="GO:0030151">
    <property type="term" value="F:molybdenum ion binding"/>
    <property type="evidence" value="ECO:0007669"/>
    <property type="project" value="InterPro"/>
</dbReference>
<keyword evidence="4" id="KW-0645">Protease</keyword>
<feature type="compositionally biased region" description="Pro residues" evidence="6">
    <location>
        <begin position="1344"/>
        <end position="1378"/>
    </location>
</feature>
<dbReference type="Pfam" id="PF03476">
    <property type="entry name" value="MOSC_N"/>
    <property type="match status" value="1"/>
</dbReference>
<comment type="caution">
    <text evidence="9">The sequence shown here is derived from an EMBL/GenBank/DDBJ whole genome shotgun (WGS) entry which is preliminary data.</text>
</comment>
<evidence type="ECO:0000259" key="7">
    <source>
        <dbReference type="PROSITE" id="PS50235"/>
    </source>
</evidence>
<dbReference type="InterPro" id="IPR005303">
    <property type="entry name" value="MOCOS_middle"/>
</dbReference>
<feature type="compositionally biased region" description="Basic and acidic residues" evidence="6">
    <location>
        <begin position="1469"/>
        <end position="1485"/>
    </location>
</feature>
<evidence type="ECO:0000313" key="9">
    <source>
        <dbReference type="EMBL" id="KAF5385103.1"/>
    </source>
</evidence>
<dbReference type="GO" id="GO:0005634">
    <property type="term" value="C:nucleus"/>
    <property type="evidence" value="ECO:0007669"/>
    <property type="project" value="TreeGrafter"/>
</dbReference>
<gene>
    <name evidence="9" type="ORF">D9615_001042</name>
</gene>
<accession>A0A8H5M8V2</accession>
<dbReference type="InterPro" id="IPR005302">
    <property type="entry name" value="MoCF_Sase_C"/>
</dbReference>
<feature type="compositionally biased region" description="Polar residues" evidence="6">
    <location>
        <begin position="1219"/>
        <end position="1235"/>
    </location>
</feature>
<evidence type="ECO:0000256" key="5">
    <source>
        <dbReference type="ARBA" id="ARBA00022801"/>
    </source>
</evidence>
<dbReference type="SUPFAM" id="SSF54001">
    <property type="entry name" value="Cysteine proteinases"/>
    <property type="match status" value="1"/>
</dbReference>
<dbReference type="GO" id="GO:0016579">
    <property type="term" value="P:protein deubiquitination"/>
    <property type="evidence" value="ECO:0007669"/>
    <property type="project" value="InterPro"/>
</dbReference>
<dbReference type="Pfam" id="PF00443">
    <property type="entry name" value="UCH"/>
    <property type="match status" value="1"/>
</dbReference>
<proteinExistence type="inferred from homology"/>
<name>A0A8H5M8V2_9AGAR</name>
<evidence type="ECO:0000256" key="3">
    <source>
        <dbReference type="ARBA" id="ARBA00012759"/>
    </source>
</evidence>
<evidence type="ECO:0000313" key="10">
    <source>
        <dbReference type="Proteomes" id="UP000565441"/>
    </source>
</evidence>
<comment type="catalytic activity">
    <reaction evidence="1">
        <text>Thiol-dependent hydrolysis of ester, thioester, amide, peptide and isopeptide bonds formed by the C-terminal Gly of ubiquitin (a 76-residue protein attached to proteins as an intracellular targeting signal).</text>
        <dbReference type="EC" id="3.4.19.12"/>
    </reaction>
</comment>
<dbReference type="SUPFAM" id="SSF141673">
    <property type="entry name" value="MOSC N-terminal domain-like"/>
    <property type="match status" value="1"/>
</dbReference>
<dbReference type="InterPro" id="IPR028889">
    <property type="entry name" value="USP"/>
</dbReference>
<feature type="region of interest" description="Disordered" evidence="6">
    <location>
        <begin position="1576"/>
        <end position="1604"/>
    </location>
</feature>
<dbReference type="PROSITE" id="PS00973">
    <property type="entry name" value="USP_2"/>
    <property type="match status" value="1"/>
</dbReference>
<feature type="region of interest" description="Disordered" evidence="6">
    <location>
        <begin position="507"/>
        <end position="546"/>
    </location>
</feature>
<feature type="domain" description="USP" evidence="7">
    <location>
        <begin position="464"/>
        <end position="849"/>
    </location>
</feature>
<evidence type="ECO:0000256" key="1">
    <source>
        <dbReference type="ARBA" id="ARBA00000707"/>
    </source>
</evidence>
<feature type="compositionally biased region" description="Low complexity" evidence="6">
    <location>
        <begin position="1301"/>
        <end position="1317"/>
    </location>
</feature>
<dbReference type="CDD" id="cd02663">
    <property type="entry name" value="Peptidase_C19G"/>
    <property type="match status" value="1"/>
</dbReference>
<feature type="compositionally biased region" description="Gly residues" evidence="6">
    <location>
        <begin position="1512"/>
        <end position="1526"/>
    </location>
</feature>
<reference evidence="9 10" key="1">
    <citation type="journal article" date="2020" name="ISME J.">
        <title>Uncovering the hidden diversity of litter-decomposition mechanisms in mushroom-forming fungi.</title>
        <authorList>
            <person name="Floudas D."/>
            <person name="Bentzer J."/>
            <person name="Ahren D."/>
            <person name="Johansson T."/>
            <person name="Persson P."/>
            <person name="Tunlid A."/>
        </authorList>
    </citation>
    <scope>NUCLEOTIDE SEQUENCE [LARGE SCALE GENOMIC DNA]</scope>
    <source>
        <strain evidence="9 10">CBS 661.87</strain>
    </source>
</reference>